<evidence type="ECO:0000256" key="1">
    <source>
        <dbReference type="ARBA" id="ARBA00007812"/>
    </source>
</evidence>
<dbReference type="GO" id="GO:0050660">
    <property type="term" value="F:flavin adenine dinucleotide binding"/>
    <property type="evidence" value="ECO:0007669"/>
    <property type="project" value="TreeGrafter"/>
</dbReference>
<dbReference type="SUPFAM" id="SSF52518">
    <property type="entry name" value="Thiamin diphosphate-binding fold (THDP-binding)"/>
    <property type="match status" value="2"/>
</dbReference>
<dbReference type="InterPro" id="IPR012001">
    <property type="entry name" value="Thiamin_PyroP_enz_TPP-bd_dom"/>
</dbReference>
<dbReference type="InterPro" id="IPR029035">
    <property type="entry name" value="DHS-like_NAD/FAD-binding_dom"/>
</dbReference>
<dbReference type="InterPro" id="IPR012000">
    <property type="entry name" value="Thiamin_PyroP_enz_cen_dom"/>
</dbReference>
<name>A0A1Q6SFC8_9FIRM</name>
<organism evidence="7 8">
    <name type="scientific">Roseburia intestinalis</name>
    <dbReference type="NCBI Taxonomy" id="166486"/>
    <lineage>
        <taxon>Bacteria</taxon>
        <taxon>Bacillati</taxon>
        <taxon>Bacillota</taxon>
        <taxon>Clostridia</taxon>
        <taxon>Lachnospirales</taxon>
        <taxon>Lachnospiraceae</taxon>
        <taxon>Roseburia</taxon>
    </lineage>
</organism>
<dbReference type="Gene3D" id="3.40.50.1220">
    <property type="entry name" value="TPP-binding domain"/>
    <property type="match status" value="1"/>
</dbReference>
<comment type="similarity">
    <text evidence="1 3">Belongs to the TPP enzyme family.</text>
</comment>
<dbReference type="RefSeq" id="WP_118590982.1">
    <property type="nucleotide sequence ID" value="NZ_QSFP01000007.1"/>
</dbReference>
<evidence type="ECO:0000313" key="7">
    <source>
        <dbReference type="EMBL" id="RHA67608.1"/>
    </source>
</evidence>
<feature type="domain" description="Thiamine pyrophosphate enzyme TPP-binding" evidence="5">
    <location>
        <begin position="412"/>
        <end position="563"/>
    </location>
</feature>
<evidence type="ECO:0000259" key="5">
    <source>
        <dbReference type="Pfam" id="PF02775"/>
    </source>
</evidence>
<sequence>MKQRLADYVADFLVSHGITDCFMVVGGGAMHLNDALGHKEGLHCTYNHHEQACAIAAEAYARVDNKIAALCVTTGPGGTNAITGVLGGWLDSIPMLVISGQVRYDTTARYMSQYTDGLPLRAVGDQEYDITKSVSSMCKYAVMIEDPKDIRYALEKAYHLAMTGRRGPSWIDIPVNYQGCYIETDELRGYDPSEAINENPAPVEESVIAEVIGKIKDAKRPVLYAGNGIRLSEGYGAFRKAVEKLGVPVVTCWDSIDAIEDENPLYVGRGGIMGDRAGNFAVQNADLVLAVGNRLSIRQVGYSWKTWAREAYVIMVDVDPAELKKTTLHVELPVCADAKDFFVQMNEQLVDEDVPVFSGTEWIGKCQEWKKNYPVTQTKHWEEDGKYANVYAFIKYLSQNLPQGNMTVVSNGSACVVGSHNYVIQKDSRFLINSAVASMGYGLPAAIGACIANGKKDTICLEGDGSIMMNLQELQTVLTNKLPIKIFVINNQGYHSIRQTQNNLFKEHCKIGIGPESGDLSFPDFAKLSQAFGYTYLEAHSNAQMKDMVDQALKIDGTVFCEVFVSAEQNFEPKSATKRLEDGTLVSPPLEDLAPFLPREEIIKNMFIPVIEE</sequence>
<dbReference type="PANTHER" id="PTHR18968">
    <property type="entry name" value="THIAMINE PYROPHOSPHATE ENZYMES"/>
    <property type="match status" value="1"/>
</dbReference>
<dbReference type="GO" id="GO:0000287">
    <property type="term" value="F:magnesium ion binding"/>
    <property type="evidence" value="ECO:0007669"/>
    <property type="project" value="InterPro"/>
</dbReference>
<dbReference type="InterPro" id="IPR011766">
    <property type="entry name" value="TPP_enzyme_TPP-bd"/>
</dbReference>
<protein>
    <submittedName>
        <fullName evidence="7">Thiamine pyrophosphate-binding protein</fullName>
    </submittedName>
</protein>
<dbReference type="CDD" id="cd07035">
    <property type="entry name" value="TPP_PYR_POX_like"/>
    <property type="match status" value="1"/>
</dbReference>
<evidence type="ECO:0000313" key="8">
    <source>
        <dbReference type="Proteomes" id="UP000284465"/>
    </source>
</evidence>
<dbReference type="GO" id="GO:0030976">
    <property type="term" value="F:thiamine pyrophosphate binding"/>
    <property type="evidence" value="ECO:0007669"/>
    <property type="project" value="InterPro"/>
</dbReference>
<keyword evidence="2 3" id="KW-0786">Thiamine pyrophosphate</keyword>
<evidence type="ECO:0000259" key="4">
    <source>
        <dbReference type="Pfam" id="PF00205"/>
    </source>
</evidence>
<accession>A0A1Q6SFC8</accession>
<proteinExistence type="inferred from homology"/>
<dbReference type="AlphaFoldDB" id="A0A1Q6SFC8"/>
<feature type="domain" description="Thiamine pyrophosphate enzyme central" evidence="4">
    <location>
        <begin position="208"/>
        <end position="343"/>
    </location>
</feature>
<dbReference type="InterPro" id="IPR045229">
    <property type="entry name" value="TPP_enz"/>
</dbReference>
<evidence type="ECO:0000256" key="2">
    <source>
        <dbReference type="ARBA" id="ARBA00023052"/>
    </source>
</evidence>
<dbReference type="EMBL" id="QSFP01000007">
    <property type="protein sequence ID" value="RHA67608.1"/>
    <property type="molecule type" value="Genomic_DNA"/>
</dbReference>
<dbReference type="PANTHER" id="PTHR18968:SF142">
    <property type="entry name" value="ACETOLACTATE SYNTHASE"/>
    <property type="match status" value="1"/>
</dbReference>
<dbReference type="Pfam" id="PF02775">
    <property type="entry name" value="TPP_enzyme_C"/>
    <property type="match status" value="1"/>
</dbReference>
<dbReference type="Pfam" id="PF00205">
    <property type="entry name" value="TPP_enzyme_M"/>
    <property type="match status" value="1"/>
</dbReference>
<dbReference type="Gene3D" id="3.40.50.970">
    <property type="match status" value="2"/>
</dbReference>
<evidence type="ECO:0000259" key="6">
    <source>
        <dbReference type="Pfam" id="PF02776"/>
    </source>
</evidence>
<reference evidence="7 8" key="1">
    <citation type="submission" date="2018-08" db="EMBL/GenBank/DDBJ databases">
        <title>A genome reference for cultivated species of the human gut microbiota.</title>
        <authorList>
            <person name="Zou Y."/>
            <person name="Xue W."/>
            <person name="Luo G."/>
        </authorList>
    </citation>
    <scope>NUCLEOTIDE SEQUENCE [LARGE SCALE GENOMIC DNA]</scope>
    <source>
        <strain evidence="7 8">AM43-11</strain>
    </source>
</reference>
<gene>
    <name evidence="7" type="ORF">DW927_07735</name>
</gene>
<dbReference type="Proteomes" id="UP000284465">
    <property type="component" value="Unassembled WGS sequence"/>
</dbReference>
<dbReference type="GO" id="GO:0005948">
    <property type="term" value="C:acetolactate synthase complex"/>
    <property type="evidence" value="ECO:0007669"/>
    <property type="project" value="TreeGrafter"/>
</dbReference>
<dbReference type="CDD" id="cd00568">
    <property type="entry name" value="TPP_enzymes"/>
    <property type="match status" value="1"/>
</dbReference>
<comment type="caution">
    <text evidence="7">The sequence shown here is derived from an EMBL/GenBank/DDBJ whole genome shotgun (WGS) entry which is preliminary data.</text>
</comment>
<evidence type="ECO:0000256" key="3">
    <source>
        <dbReference type="RuleBase" id="RU362132"/>
    </source>
</evidence>
<dbReference type="InterPro" id="IPR029061">
    <property type="entry name" value="THDP-binding"/>
</dbReference>
<feature type="domain" description="Thiamine pyrophosphate enzyme N-terminal TPP-binding" evidence="6">
    <location>
        <begin position="4"/>
        <end position="116"/>
    </location>
</feature>
<dbReference type="SUPFAM" id="SSF52467">
    <property type="entry name" value="DHS-like NAD/FAD-binding domain"/>
    <property type="match status" value="1"/>
</dbReference>
<dbReference type="GO" id="GO:0003984">
    <property type="term" value="F:acetolactate synthase activity"/>
    <property type="evidence" value="ECO:0007669"/>
    <property type="project" value="TreeGrafter"/>
</dbReference>
<dbReference type="Pfam" id="PF02776">
    <property type="entry name" value="TPP_enzyme_N"/>
    <property type="match status" value="1"/>
</dbReference>
<dbReference type="GO" id="GO:0009097">
    <property type="term" value="P:isoleucine biosynthetic process"/>
    <property type="evidence" value="ECO:0007669"/>
    <property type="project" value="TreeGrafter"/>
</dbReference>
<dbReference type="GO" id="GO:0009099">
    <property type="term" value="P:L-valine biosynthetic process"/>
    <property type="evidence" value="ECO:0007669"/>
    <property type="project" value="TreeGrafter"/>
</dbReference>